<evidence type="ECO:0000313" key="4">
    <source>
        <dbReference type="EMBL" id="KAG2489723.1"/>
    </source>
</evidence>
<keyword evidence="5" id="KW-1185">Reference proteome</keyword>
<dbReference type="AlphaFoldDB" id="A0A835XT10"/>
<evidence type="ECO:0000259" key="3">
    <source>
        <dbReference type="Pfam" id="PF12499"/>
    </source>
</evidence>
<gene>
    <name evidence="4" type="ORF">HYH03_011830</name>
</gene>
<evidence type="ECO:0000256" key="1">
    <source>
        <dbReference type="SAM" id="MobiDB-lite"/>
    </source>
</evidence>
<dbReference type="Proteomes" id="UP000612055">
    <property type="component" value="Unassembled WGS sequence"/>
</dbReference>
<feature type="signal peptide" evidence="2">
    <location>
        <begin position="1"/>
        <end position="29"/>
    </location>
</feature>
<dbReference type="OrthoDB" id="544989at2759"/>
<organism evidence="4 5">
    <name type="scientific">Edaphochlamys debaryana</name>
    <dbReference type="NCBI Taxonomy" id="47281"/>
    <lineage>
        <taxon>Eukaryota</taxon>
        <taxon>Viridiplantae</taxon>
        <taxon>Chlorophyta</taxon>
        <taxon>core chlorophytes</taxon>
        <taxon>Chlorophyceae</taxon>
        <taxon>CS clade</taxon>
        <taxon>Chlamydomonadales</taxon>
        <taxon>Chlamydomonadales incertae sedis</taxon>
        <taxon>Edaphochlamys</taxon>
    </lineage>
</organism>
<evidence type="ECO:0000313" key="5">
    <source>
        <dbReference type="Proteomes" id="UP000612055"/>
    </source>
</evidence>
<feature type="chain" id="PRO_5032875018" description="Pherophorin domain-containing protein" evidence="2">
    <location>
        <begin position="30"/>
        <end position="720"/>
    </location>
</feature>
<protein>
    <recommendedName>
        <fullName evidence="3">Pherophorin domain-containing protein</fullName>
    </recommendedName>
</protein>
<proteinExistence type="predicted"/>
<feature type="region of interest" description="Disordered" evidence="1">
    <location>
        <begin position="102"/>
        <end position="122"/>
    </location>
</feature>
<dbReference type="Pfam" id="PF12499">
    <property type="entry name" value="DUF3707"/>
    <property type="match status" value="2"/>
</dbReference>
<feature type="region of interest" description="Disordered" evidence="1">
    <location>
        <begin position="185"/>
        <end position="225"/>
    </location>
</feature>
<feature type="compositionally biased region" description="Basic residues" evidence="1">
    <location>
        <begin position="200"/>
        <end position="209"/>
    </location>
</feature>
<sequence length="720" mass="72663">MPITSADPFRASLVVLALALQALLLDVAAKQSGSGCGNRPQAPYQLVSTPASDADGTACFRFDPDGTPCGPDGVCCASDLDSVNLLIRKQCRKDPSLRGSLVLPDGTSRPVSHSIQRGGPGSAGRVLVLRGLGLNRTTAGSARLCISSQRPACRTAEGLCQPPTGSAPGTCRAELRDSAGGCCSESAVEAGKDRPPARAKPGRPGRRRPPPSPLAPRRPPAQPEGLSTCVEASVFDTTAGAGGSGPAPSRYSLSAAACASAQALIAGQLNTAAAGQLAAPFDAAGCSDTQVRVCGSLAASGADASAVQDDVYKQLDAWLDAVFPGSDCRDGTYGVAAGLSILGGALQGETGRLFVRRFPPPPPPNPPPPARPPPAPARCQLCFLLQFVGAGTPGAKGLCDALARAARDLLKPLADAQGLVLGAGQGAVTWTQLGCGATDSPNIAAVSVCTELPAAEGPLLPRFLPSALRAVFNALFPLTSASTAGRCAGYPAQAASYRLRANDGVSAGGGGCFSPSDFNCSSGSSVVVPMPPPGVVPVAPGDTGVFPPDAACAKDASGGPFRLQPSVQVQTVTIFPSRYTAYCFGVVLASPAPEPSAACSGTRVTQLAFQARADRRADLLSVLVRGPADQRRLPAPGDAWWALPGAAGAIGSRSIGDALWVRPVDWTVDTVRELSGRGRAQVCLELRSGVALGDFCVGGAGGCSVAVYSSDTCCPVGAAA</sequence>
<dbReference type="EMBL" id="JAEHOE010000070">
    <property type="protein sequence ID" value="KAG2489723.1"/>
    <property type="molecule type" value="Genomic_DNA"/>
</dbReference>
<feature type="compositionally biased region" description="Pro residues" evidence="1">
    <location>
        <begin position="210"/>
        <end position="222"/>
    </location>
</feature>
<evidence type="ECO:0000256" key="2">
    <source>
        <dbReference type="SAM" id="SignalP"/>
    </source>
</evidence>
<comment type="caution">
    <text evidence="4">The sequence shown here is derived from an EMBL/GenBank/DDBJ whole genome shotgun (WGS) entry which is preliminary data.</text>
</comment>
<feature type="domain" description="Pherophorin" evidence="3">
    <location>
        <begin position="37"/>
        <end position="183"/>
    </location>
</feature>
<keyword evidence="2" id="KW-0732">Signal</keyword>
<name>A0A835XT10_9CHLO</name>
<accession>A0A835XT10</accession>
<feature type="domain" description="Pherophorin" evidence="3">
    <location>
        <begin position="547"/>
        <end position="715"/>
    </location>
</feature>
<reference evidence="4" key="1">
    <citation type="journal article" date="2020" name="bioRxiv">
        <title>Comparative genomics of Chlamydomonas.</title>
        <authorList>
            <person name="Craig R.J."/>
            <person name="Hasan A.R."/>
            <person name="Ness R.W."/>
            <person name="Keightley P.D."/>
        </authorList>
    </citation>
    <scope>NUCLEOTIDE SEQUENCE</scope>
    <source>
        <strain evidence="4">CCAP 11/70</strain>
    </source>
</reference>
<dbReference type="InterPro" id="IPR024616">
    <property type="entry name" value="Pherophorin"/>
</dbReference>